<keyword evidence="10" id="KW-1185">Reference proteome</keyword>
<sequence length="723" mass="79350">MSGMNDNIALINEWVPPSPCPSTFFSTLLGDEIGLKETSIRGNAGKCSFSNHFAESGLFSKLRSGPHEGLMERIAARAGFIAPKLNTEGIRSSNVLKPEAQSTFLMLSPGSSPTTLLESPVFLLNSLVQPSPTTGKFSIVTKGCSRSSVLISDGDRSKDSSLLDDNDLSSFAFKPVVELTPSFFSSEAKVTPTFPQLSFPRMEASAQLDTSFQSHNVEPHKFCSQVDFGQSMMEKDMGSNSNNSNNVVPSDQRLLFNDMAGDDQSSPLHELPDDERDQDNGDSTLGCGGALLEDGYNWRKYGQKQVKGSTYPRSYYKCTHLNCQVKKKVERSHKGYVTEIIYRGIHNHPKSQPNHRGAIGGSNMPEQVGAQGGTIHADQGWGRNMPKPSDSDYWKQDNFEVASSPSQRRELCNPNNRGQHANNGTQFESWDLVDVLSTFSNEEGEDDQANASVSLGYDAEENESDLKRRKIESYPTDLTGAIRAIREPRVVVQTTSEVDILDDGYRWRKYGQKVVKGNPNPRSYYKCTSLGCTVRKHVERASHDLKSVITTYEGKHNHDVPAPRNSCHGGFGAGPGQLVSAASGIQTNHSHWPGPAQVHNSFNRFEGHGAVSSFHHAARSQLPHSFSFGLNTLSGMANLPMAGLRKMPVLPIHQFLAVEQQQLHQVQVDRMGFVPMKGEPKKPEAVISGTGLNPSTNSVYQQLMSSLPLGPQMRCKIPFSIAS</sequence>
<comment type="caution">
    <text evidence="9">The sequence shown here is derived from an EMBL/GenBank/DDBJ whole genome shotgun (WGS) entry which is preliminary data.</text>
</comment>
<accession>A0AAN7JHV7</accession>
<evidence type="ECO:0000313" key="10">
    <source>
        <dbReference type="Proteomes" id="UP001345219"/>
    </source>
</evidence>
<keyword evidence="3" id="KW-0805">Transcription regulation</keyword>
<evidence type="ECO:0000256" key="7">
    <source>
        <dbReference type="SAM" id="MobiDB-lite"/>
    </source>
</evidence>
<organism evidence="9 10">
    <name type="scientific">Trapa incisa</name>
    <dbReference type="NCBI Taxonomy" id="236973"/>
    <lineage>
        <taxon>Eukaryota</taxon>
        <taxon>Viridiplantae</taxon>
        <taxon>Streptophyta</taxon>
        <taxon>Embryophyta</taxon>
        <taxon>Tracheophyta</taxon>
        <taxon>Spermatophyta</taxon>
        <taxon>Magnoliopsida</taxon>
        <taxon>eudicotyledons</taxon>
        <taxon>Gunneridae</taxon>
        <taxon>Pentapetalae</taxon>
        <taxon>rosids</taxon>
        <taxon>malvids</taxon>
        <taxon>Myrtales</taxon>
        <taxon>Lythraceae</taxon>
        <taxon>Trapa</taxon>
    </lineage>
</organism>
<evidence type="ECO:0000256" key="2">
    <source>
        <dbReference type="ARBA" id="ARBA00022737"/>
    </source>
</evidence>
<dbReference type="PANTHER" id="PTHR31221">
    <property type="entry name" value="WRKY TRANSCRIPTION FACTOR PROTEIN 1-RELATED"/>
    <property type="match status" value="1"/>
</dbReference>
<dbReference type="GO" id="GO:0003700">
    <property type="term" value="F:DNA-binding transcription factor activity"/>
    <property type="evidence" value="ECO:0007669"/>
    <property type="project" value="InterPro"/>
</dbReference>
<evidence type="ECO:0000256" key="4">
    <source>
        <dbReference type="ARBA" id="ARBA00023125"/>
    </source>
</evidence>
<proteinExistence type="predicted"/>
<gene>
    <name evidence="9" type="ORF">SAY87_010274</name>
</gene>
<comment type="subcellular location">
    <subcellularLocation>
        <location evidence="1">Nucleus</location>
    </subcellularLocation>
</comment>
<evidence type="ECO:0000256" key="3">
    <source>
        <dbReference type="ARBA" id="ARBA00023015"/>
    </source>
</evidence>
<feature type="region of interest" description="Disordered" evidence="7">
    <location>
        <begin position="257"/>
        <end position="286"/>
    </location>
</feature>
<dbReference type="EMBL" id="JAXIOK010000022">
    <property type="protein sequence ID" value="KAK4743962.1"/>
    <property type="molecule type" value="Genomic_DNA"/>
</dbReference>
<feature type="compositionally biased region" description="Basic and acidic residues" evidence="7">
    <location>
        <begin position="389"/>
        <end position="398"/>
    </location>
</feature>
<dbReference type="FunFam" id="2.20.25.80:FF:000001">
    <property type="entry name" value="WRKY transcription factor 33"/>
    <property type="match status" value="1"/>
</dbReference>
<dbReference type="InterPro" id="IPR044810">
    <property type="entry name" value="WRKY_plant"/>
</dbReference>
<evidence type="ECO:0000256" key="1">
    <source>
        <dbReference type="ARBA" id="ARBA00004123"/>
    </source>
</evidence>
<dbReference type="PROSITE" id="PS50811">
    <property type="entry name" value="WRKY"/>
    <property type="match status" value="2"/>
</dbReference>
<dbReference type="SMART" id="SM00774">
    <property type="entry name" value="WRKY"/>
    <property type="match status" value="2"/>
</dbReference>
<keyword evidence="2" id="KW-0677">Repeat</keyword>
<protein>
    <recommendedName>
        <fullName evidence="8">WRKY domain-containing protein</fullName>
    </recommendedName>
</protein>
<dbReference type="FunFam" id="2.20.25.80:FF:000006">
    <property type="entry name" value="WRKY transcription factor"/>
    <property type="match status" value="1"/>
</dbReference>
<dbReference type="GO" id="GO:0043565">
    <property type="term" value="F:sequence-specific DNA binding"/>
    <property type="evidence" value="ECO:0007669"/>
    <property type="project" value="InterPro"/>
</dbReference>
<dbReference type="PANTHER" id="PTHR31221:SF193">
    <property type="entry name" value="WRKY TRANSCRIPTION FACTOR PROTEIN 1-RELATED"/>
    <property type="match status" value="1"/>
</dbReference>
<keyword evidence="5" id="KW-0804">Transcription</keyword>
<dbReference type="Proteomes" id="UP001345219">
    <property type="component" value="Chromosome 9"/>
</dbReference>
<dbReference type="InterPro" id="IPR036576">
    <property type="entry name" value="WRKY_dom_sf"/>
</dbReference>
<reference evidence="9 10" key="1">
    <citation type="journal article" date="2023" name="Hortic Res">
        <title>Pangenome of water caltrop reveals structural variations and asymmetric subgenome divergence after allopolyploidization.</title>
        <authorList>
            <person name="Zhang X."/>
            <person name="Chen Y."/>
            <person name="Wang L."/>
            <person name="Yuan Y."/>
            <person name="Fang M."/>
            <person name="Shi L."/>
            <person name="Lu R."/>
            <person name="Comes H.P."/>
            <person name="Ma Y."/>
            <person name="Chen Y."/>
            <person name="Huang G."/>
            <person name="Zhou Y."/>
            <person name="Zheng Z."/>
            <person name="Qiu Y."/>
        </authorList>
    </citation>
    <scope>NUCLEOTIDE SEQUENCE [LARGE SCALE GENOMIC DNA]</scope>
    <source>
        <tissue evidence="9">Roots</tissue>
    </source>
</reference>
<keyword evidence="6" id="KW-0539">Nucleus</keyword>
<dbReference type="SUPFAM" id="SSF118290">
    <property type="entry name" value="WRKY DNA-binding domain"/>
    <property type="match status" value="2"/>
</dbReference>
<feature type="compositionally biased region" description="Polar residues" evidence="7">
    <location>
        <begin position="413"/>
        <end position="424"/>
    </location>
</feature>
<feature type="domain" description="WRKY" evidence="8">
    <location>
        <begin position="496"/>
        <end position="561"/>
    </location>
</feature>
<feature type="domain" description="WRKY" evidence="8">
    <location>
        <begin position="287"/>
        <end position="351"/>
    </location>
</feature>
<dbReference type="AlphaFoldDB" id="A0AAN7JHV7"/>
<dbReference type="InterPro" id="IPR003657">
    <property type="entry name" value="WRKY_dom"/>
</dbReference>
<keyword evidence="4" id="KW-0238">DNA-binding</keyword>
<evidence type="ECO:0000256" key="5">
    <source>
        <dbReference type="ARBA" id="ARBA00023163"/>
    </source>
</evidence>
<evidence type="ECO:0000313" key="9">
    <source>
        <dbReference type="EMBL" id="KAK4743962.1"/>
    </source>
</evidence>
<feature type="region of interest" description="Disordered" evidence="7">
    <location>
        <begin position="347"/>
        <end position="424"/>
    </location>
</feature>
<name>A0AAN7JHV7_9MYRT</name>
<dbReference type="Gene3D" id="2.20.25.80">
    <property type="entry name" value="WRKY domain"/>
    <property type="match status" value="2"/>
</dbReference>
<evidence type="ECO:0000259" key="8">
    <source>
        <dbReference type="PROSITE" id="PS50811"/>
    </source>
</evidence>
<evidence type="ECO:0000256" key="6">
    <source>
        <dbReference type="ARBA" id="ARBA00023242"/>
    </source>
</evidence>
<dbReference type="Pfam" id="PF03106">
    <property type="entry name" value="WRKY"/>
    <property type="match status" value="2"/>
</dbReference>
<dbReference type="GO" id="GO:0005634">
    <property type="term" value="C:nucleus"/>
    <property type="evidence" value="ECO:0007669"/>
    <property type="project" value="UniProtKB-SubCell"/>
</dbReference>